<dbReference type="RefSeq" id="WP_253763158.1">
    <property type="nucleotide sequence ID" value="NZ_JAMZDZ010000001.1"/>
</dbReference>
<dbReference type="InterPro" id="IPR051601">
    <property type="entry name" value="Serine_prot/Carboxylest_S33"/>
</dbReference>
<dbReference type="InterPro" id="IPR013595">
    <property type="entry name" value="Pept_S33_TAP-like_C"/>
</dbReference>
<dbReference type="InterPro" id="IPR029058">
    <property type="entry name" value="AB_hydrolase_fold"/>
</dbReference>
<sequence>MNLTRTLALAGLASLAGAIVVAAPAAAEPPAIVWAACPDAVTNTDRVPPEDVDQYRALVSTLQCGTLRVPLDYRRPNGRSITIGFTRLPAADHAHRQGALAVNPGGPGGSGYLMPLELAMSPTTAGLHDTYDMIGLDPRGVGYSTRATCEEPQSLAAANRPDAPTRDEALEMYNAMVAGNRECLAHQGEFLRQVTTENISRDLDAVRAGLGERRISFLGVSWGTWFGAVYRSLFPARVDRMWIDSTAPPRFYGDQFITARSTATEAGADRMTAWLAEHDDVYRFGTTAAAVKAALLALEQSLTDHPRVFTDLPKPVDAMVVALSTAQPSPVWPLAALVMTELRDSHDGTPAPLHVKAVLGGDDRGDDTPPPADAPQDFNDVMNHAAICNEDFGRRDFDTAWDTYQQLRELPLTGMLARFGADCAGWDPVRPVNLRYSPGSLVLSGHRDESVSVYPWTIEMQHAIGGTVLTVNDDVHGSVPRTQDCSNLLVGYFRTGVLSARHCEGEGENPDPSEVRD</sequence>
<evidence type="ECO:0000256" key="2">
    <source>
        <dbReference type="ARBA" id="ARBA00022729"/>
    </source>
</evidence>
<accession>A0ABV8LZP0</accession>
<dbReference type="GO" id="GO:0016787">
    <property type="term" value="F:hydrolase activity"/>
    <property type="evidence" value="ECO:0007669"/>
    <property type="project" value="UniProtKB-KW"/>
</dbReference>
<dbReference type="EMBL" id="JBHSAY010000020">
    <property type="protein sequence ID" value="MFC4135284.1"/>
    <property type="molecule type" value="Genomic_DNA"/>
</dbReference>
<evidence type="ECO:0000259" key="5">
    <source>
        <dbReference type="Pfam" id="PF00561"/>
    </source>
</evidence>
<comment type="similarity">
    <text evidence="1">Belongs to the peptidase S33 family.</text>
</comment>
<evidence type="ECO:0000256" key="3">
    <source>
        <dbReference type="ARBA" id="ARBA00022801"/>
    </source>
</evidence>
<dbReference type="SUPFAM" id="SSF53474">
    <property type="entry name" value="alpha/beta-Hydrolases"/>
    <property type="match status" value="1"/>
</dbReference>
<keyword evidence="3 7" id="KW-0378">Hydrolase</keyword>
<evidence type="ECO:0000256" key="4">
    <source>
        <dbReference type="SAM" id="SignalP"/>
    </source>
</evidence>
<comment type="caution">
    <text evidence="7">The sequence shown here is derived from an EMBL/GenBank/DDBJ whole genome shotgun (WGS) entry which is preliminary data.</text>
</comment>
<feature type="domain" description="Peptidase S33 tripeptidyl aminopeptidase-like C-terminal" evidence="6">
    <location>
        <begin position="421"/>
        <end position="500"/>
    </location>
</feature>
<keyword evidence="8" id="KW-1185">Reference proteome</keyword>
<proteinExistence type="inferred from homology"/>
<evidence type="ECO:0000259" key="6">
    <source>
        <dbReference type="Pfam" id="PF08386"/>
    </source>
</evidence>
<dbReference type="PANTHER" id="PTHR43248:SF29">
    <property type="entry name" value="TRIPEPTIDYL AMINOPEPTIDASE"/>
    <property type="match status" value="1"/>
</dbReference>
<evidence type="ECO:0000256" key="1">
    <source>
        <dbReference type="ARBA" id="ARBA00010088"/>
    </source>
</evidence>
<protein>
    <submittedName>
        <fullName evidence="7">Alpha/beta fold hydrolase</fullName>
    </submittedName>
</protein>
<dbReference type="Proteomes" id="UP001595816">
    <property type="component" value="Unassembled WGS sequence"/>
</dbReference>
<evidence type="ECO:0000313" key="7">
    <source>
        <dbReference type="EMBL" id="MFC4135284.1"/>
    </source>
</evidence>
<dbReference type="Pfam" id="PF00561">
    <property type="entry name" value="Abhydrolase_1"/>
    <property type="match status" value="1"/>
</dbReference>
<dbReference type="Gene3D" id="3.40.50.1820">
    <property type="entry name" value="alpha/beta hydrolase"/>
    <property type="match status" value="1"/>
</dbReference>
<feature type="chain" id="PRO_5046595362" evidence="4">
    <location>
        <begin position="28"/>
        <end position="517"/>
    </location>
</feature>
<dbReference type="InterPro" id="IPR000073">
    <property type="entry name" value="AB_hydrolase_1"/>
</dbReference>
<gene>
    <name evidence="7" type="ORF">ACFOZ4_32130</name>
</gene>
<dbReference type="PANTHER" id="PTHR43248">
    <property type="entry name" value="2-SUCCINYL-6-HYDROXY-2,4-CYCLOHEXADIENE-1-CARBOXYLATE SYNTHASE"/>
    <property type="match status" value="1"/>
</dbReference>
<keyword evidence="2 4" id="KW-0732">Signal</keyword>
<name>A0ABV8LZP0_9ACTN</name>
<evidence type="ECO:0000313" key="8">
    <source>
        <dbReference type="Proteomes" id="UP001595816"/>
    </source>
</evidence>
<dbReference type="Pfam" id="PF08386">
    <property type="entry name" value="Abhydrolase_4"/>
    <property type="match status" value="1"/>
</dbReference>
<reference evidence="8" key="1">
    <citation type="journal article" date="2019" name="Int. J. Syst. Evol. Microbiol.">
        <title>The Global Catalogue of Microorganisms (GCM) 10K type strain sequencing project: providing services to taxonomists for standard genome sequencing and annotation.</title>
        <authorList>
            <consortium name="The Broad Institute Genomics Platform"/>
            <consortium name="The Broad Institute Genome Sequencing Center for Infectious Disease"/>
            <person name="Wu L."/>
            <person name="Ma J."/>
        </authorList>
    </citation>
    <scope>NUCLEOTIDE SEQUENCE [LARGE SCALE GENOMIC DNA]</scope>
    <source>
        <strain evidence="8">CGMCC 4.7289</strain>
    </source>
</reference>
<organism evidence="7 8">
    <name type="scientific">Hamadaea flava</name>
    <dbReference type="NCBI Taxonomy" id="1742688"/>
    <lineage>
        <taxon>Bacteria</taxon>
        <taxon>Bacillati</taxon>
        <taxon>Actinomycetota</taxon>
        <taxon>Actinomycetes</taxon>
        <taxon>Micromonosporales</taxon>
        <taxon>Micromonosporaceae</taxon>
        <taxon>Hamadaea</taxon>
    </lineage>
</organism>
<feature type="domain" description="AB hydrolase-1" evidence="5">
    <location>
        <begin position="102"/>
        <end position="254"/>
    </location>
</feature>
<feature type="signal peptide" evidence="4">
    <location>
        <begin position="1"/>
        <end position="27"/>
    </location>
</feature>